<proteinExistence type="predicted"/>
<keyword evidence="4" id="KW-0804">Transcription</keyword>
<evidence type="ECO:0000256" key="4">
    <source>
        <dbReference type="ARBA" id="ARBA00023163"/>
    </source>
</evidence>
<keyword evidence="3" id="KW-0238">DNA-binding</keyword>
<comment type="caution">
    <text evidence="5">The sequence shown here is derived from an EMBL/GenBank/DDBJ whole genome shotgun (WGS) entry which is preliminary data.</text>
</comment>
<keyword evidence="1" id="KW-0805">Transcription regulation</keyword>
<reference evidence="5 6" key="1">
    <citation type="submission" date="2018-03" db="EMBL/GenBank/DDBJ databases">
        <title>Comparative analysis of microorganisms from saline springs in Andes Mountain Range, Colombia.</title>
        <authorList>
            <person name="Rubin E."/>
        </authorList>
    </citation>
    <scope>NUCLEOTIDE SEQUENCE [LARGE SCALE GENOMIC DNA]</scope>
    <source>
        <strain evidence="5 6">CG 35</strain>
    </source>
</reference>
<dbReference type="InterPro" id="IPR013324">
    <property type="entry name" value="RNA_pol_sigma_r3/r4-like"/>
</dbReference>
<dbReference type="InterPro" id="IPR036388">
    <property type="entry name" value="WH-like_DNA-bd_sf"/>
</dbReference>
<gene>
    <name evidence="5" type="ORF">BCL67_11518</name>
</gene>
<dbReference type="Proteomes" id="UP000238217">
    <property type="component" value="Unassembled WGS sequence"/>
</dbReference>
<evidence type="ECO:0000313" key="6">
    <source>
        <dbReference type="Proteomes" id="UP000238217"/>
    </source>
</evidence>
<evidence type="ECO:0000313" key="5">
    <source>
        <dbReference type="EMBL" id="PRZ13415.1"/>
    </source>
</evidence>
<protein>
    <recommendedName>
        <fullName evidence="7">RNA polymerase sigma-70 factor (ECF subfamily)</fullName>
    </recommendedName>
</protein>
<dbReference type="InterPro" id="IPR039425">
    <property type="entry name" value="RNA_pol_sigma-70-like"/>
</dbReference>
<dbReference type="PANTHER" id="PTHR43133:SF8">
    <property type="entry name" value="RNA POLYMERASE SIGMA FACTOR HI_1459-RELATED"/>
    <property type="match status" value="1"/>
</dbReference>
<evidence type="ECO:0008006" key="7">
    <source>
        <dbReference type="Google" id="ProtNLM"/>
    </source>
</evidence>
<dbReference type="PANTHER" id="PTHR43133">
    <property type="entry name" value="RNA POLYMERASE ECF-TYPE SIGMA FACTO"/>
    <property type="match status" value="1"/>
</dbReference>
<name>A0A2T0YEV1_9MICC</name>
<dbReference type="Gene3D" id="1.10.10.10">
    <property type="entry name" value="Winged helix-like DNA-binding domain superfamily/Winged helix DNA-binding domain"/>
    <property type="match status" value="1"/>
</dbReference>
<dbReference type="GO" id="GO:0016987">
    <property type="term" value="F:sigma factor activity"/>
    <property type="evidence" value="ECO:0007669"/>
    <property type="project" value="UniProtKB-KW"/>
</dbReference>
<organism evidence="5 6">
    <name type="scientific">Nesterenkonia sandarakina</name>
    <dbReference type="NCBI Taxonomy" id="272918"/>
    <lineage>
        <taxon>Bacteria</taxon>
        <taxon>Bacillati</taxon>
        <taxon>Actinomycetota</taxon>
        <taxon>Actinomycetes</taxon>
        <taxon>Micrococcales</taxon>
        <taxon>Micrococcaceae</taxon>
        <taxon>Nesterenkonia</taxon>
    </lineage>
</organism>
<dbReference type="AlphaFoldDB" id="A0A2T0YEV1"/>
<dbReference type="GO" id="GO:0003677">
    <property type="term" value="F:DNA binding"/>
    <property type="evidence" value="ECO:0007669"/>
    <property type="project" value="UniProtKB-KW"/>
</dbReference>
<dbReference type="EMBL" id="PVTY01000015">
    <property type="protein sequence ID" value="PRZ13415.1"/>
    <property type="molecule type" value="Genomic_DNA"/>
</dbReference>
<sequence>MVCELVVAVDSTNDMPFDVQQAFAEHGEALFAIARNLVIDAMRARVRRLTPTDSEKLEWLSEPVTEDLRVVERIALYEGLATLTFEHRQVISAVQLHGVRFEELSEQTGVPVATLRTRMYYGLKALGAVLADRDTTEEWSARIAVLVSPTTSGESGLCGPVTLRRCSWGPQENDAWVGSAGSLTCSMSCSISTSGRARPI</sequence>
<keyword evidence="2" id="KW-0731">Sigma factor</keyword>
<keyword evidence="6" id="KW-1185">Reference proteome</keyword>
<evidence type="ECO:0000256" key="2">
    <source>
        <dbReference type="ARBA" id="ARBA00023082"/>
    </source>
</evidence>
<accession>A0A2T0YEV1</accession>
<dbReference type="SUPFAM" id="SSF88659">
    <property type="entry name" value="Sigma3 and sigma4 domains of RNA polymerase sigma factors"/>
    <property type="match status" value="1"/>
</dbReference>
<evidence type="ECO:0000256" key="1">
    <source>
        <dbReference type="ARBA" id="ARBA00023015"/>
    </source>
</evidence>
<evidence type="ECO:0000256" key="3">
    <source>
        <dbReference type="ARBA" id="ARBA00023125"/>
    </source>
</evidence>